<dbReference type="EMBL" id="CM042028">
    <property type="protein sequence ID" value="KAI3798644.1"/>
    <property type="molecule type" value="Genomic_DNA"/>
</dbReference>
<evidence type="ECO:0000313" key="2">
    <source>
        <dbReference type="Proteomes" id="UP001056120"/>
    </source>
</evidence>
<organism evidence="1 2">
    <name type="scientific">Smallanthus sonchifolius</name>
    <dbReference type="NCBI Taxonomy" id="185202"/>
    <lineage>
        <taxon>Eukaryota</taxon>
        <taxon>Viridiplantae</taxon>
        <taxon>Streptophyta</taxon>
        <taxon>Embryophyta</taxon>
        <taxon>Tracheophyta</taxon>
        <taxon>Spermatophyta</taxon>
        <taxon>Magnoliopsida</taxon>
        <taxon>eudicotyledons</taxon>
        <taxon>Gunneridae</taxon>
        <taxon>Pentapetalae</taxon>
        <taxon>asterids</taxon>
        <taxon>campanulids</taxon>
        <taxon>Asterales</taxon>
        <taxon>Asteraceae</taxon>
        <taxon>Asteroideae</taxon>
        <taxon>Heliantheae alliance</taxon>
        <taxon>Millerieae</taxon>
        <taxon>Smallanthus</taxon>
    </lineage>
</organism>
<reference evidence="1 2" key="2">
    <citation type="journal article" date="2022" name="Mol. Ecol. Resour.">
        <title>The genomes of chicory, endive, great burdock and yacon provide insights into Asteraceae paleo-polyploidization history and plant inulin production.</title>
        <authorList>
            <person name="Fan W."/>
            <person name="Wang S."/>
            <person name="Wang H."/>
            <person name="Wang A."/>
            <person name="Jiang F."/>
            <person name="Liu H."/>
            <person name="Zhao H."/>
            <person name="Xu D."/>
            <person name="Zhang Y."/>
        </authorList>
    </citation>
    <scope>NUCLEOTIDE SEQUENCE [LARGE SCALE GENOMIC DNA]</scope>
    <source>
        <strain evidence="2">cv. Yunnan</strain>
        <tissue evidence="1">Leaves</tissue>
    </source>
</reference>
<sequence>MAQSDPLEIASFQACTRHFPALLPSLSIFIIFSPFLKTIINRCYISKTTKADKAAIEDATDVGTMVLSWPEFEFATLVKSDEPIEDVVSKKESYEND</sequence>
<dbReference type="Proteomes" id="UP001056120">
    <property type="component" value="Linkage Group LG11"/>
</dbReference>
<accession>A0ACB9HS71</accession>
<proteinExistence type="predicted"/>
<gene>
    <name evidence="1" type="ORF">L1987_33922</name>
</gene>
<name>A0ACB9HS71_9ASTR</name>
<evidence type="ECO:0000313" key="1">
    <source>
        <dbReference type="EMBL" id="KAI3798644.1"/>
    </source>
</evidence>
<protein>
    <submittedName>
        <fullName evidence="1">Uncharacterized protein</fullName>
    </submittedName>
</protein>
<comment type="caution">
    <text evidence="1">The sequence shown here is derived from an EMBL/GenBank/DDBJ whole genome shotgun (WGS) entry which is preliminary data.</text>
</comment>
<keyword evidence="2" id="KW-1185">Reference proteome</keyword>
<reference evidence="2" key="1">
    <citation type="journal article" date="2022" name="Mol. Ecol. Resour.">
        <title>The genomes of chicory, endive, great burdock and yacon provide insights into Asteraceae palaeo-polyploidization history and plant inulin production.</title>
        <authorList>
            <person name="Fan W."/>
            <person name="Wang S."/>
            <person name="Wang H."/>
            <person name="Wang A."/>
            <person name="Jiang F."/>
            <person name="Liu H."/>
            <person name="Zhao H."/>
            <person name="Xu D."/>
            <person name="Zhang Y."/>
        </authorList>
    </citation>
    <scope>NUCLEOTIDE SEQUENCE [LARGE SCALE GENOMIC DNA]</scope>
    <source>
        <strain evidence="2">cv. Yunnan</strain>
    </source>
</reference>